<evidence type="ECO:0000256" key="1">
    <source>
        <dbReference type="SAM" id="MobiDB-lite"/>
    </source>
</evidence>
<dbReference type="STRING" id="1265.SAMN02910280_2845"/>
<dbReference type="PROSITE" id="PS51766">
    <property type="entry name" value="DOCKERIN"/>
    <property type="match status" value="1"/>
</dbReference>
<dbReference type="EMBL" id="QGDI01000007">
    <property type="protein sequence ID" value="PWJ12342.1"/>
    <property type="molecule type" value="Genomic_DNA"/>
</dbReference>
<dbReference type="RefSeq" id="WP_109726794.1">
    <property type="nucleotide sequence ID" value="NZ_QGDI01000007.1"/>
</dbReference>
<proteinExistence type="predicted"/>
<dbReference type="InterPro" id="IPR018247">
    <property type="entry name" value="EF_Hand_1_Ca_BS"/>
</dbReference>
<dbReference type="InterPro" id="IPR036439">
    <property type="entry name" value="Dockerin_dom_sf"/>
</dbReference>
<evidence type="ECO:0000313" key="4">
    <source>
        <dbReference type="EMBL" id="PWJ12342.1"/>
    </source>
</evidence>
<dbReference type="GO" id="GO:0004553">
    <property type="term" value="F:hydrolase activity, hydrolyzing O-glycosyl compounds"/>
    <property type="evidence" value="ECO:0007669"/>
    <property type="project" value="InterPro"/>
</dbReference>
<reference evidence="4 5" key="1">
    <citation type="submission" date="2018-05" db="EMBL/GenBank/DDBJ databases">
        <title>The Hungate 1000. A catalogue of reference genomes from the rumen microbiome.</title>
        <authorList>
            <person name="Kelly W."/>
        </authorList>
    </citation>
    <scope>NUCLEOTIDE SEQUENCE [LARGE SCALE GENOMIC DNA]</scope>
    <source>
        <strain evidence="4 5">SAb67</strain>
    </source>
</reference>
<feature type="compositionally biased region" description="Low complexity" evidence="1">
    <location>
        <begin position="89"/>
        <end position="103"/>
    </location>
</feature>
<keyword evidence="2" id="KW-0732">Signal</keyword>
<dbReference type="Gene3D" id="1.10.1330.10">
    <property type="entry name" value="Dockerin domain"/>
    <property type="match status" value="1"/>
</dbReference>
<feature type="chain" id="PRO_5016436199" description="Dockerin domain-containing protein" evidence="2">
    <location>
        <begin position="27"/>
        <end position="272"/>
    </location>
</feature>
<dbReference type="CDD" id="cd14256">
    <property type="entry name" value="Dockerin_I"/>
    <property type="match status" value="1"/>
</dbReference>
<organism evidence="4 5">
    <name type="scientific">Ruminococcus flavefaciens</name>
    <dbReference type="NCBI Taxonomy" id="1265"/>
    <lineage>
        <taxon>Bacteria</taxon>
        <taxon>Bacillati</taxon>
        <taxon>Bacillota</taxon>
        <taxon>Clostridia</taxon>
        <taxon>Eubacteriales</taxon>
        <taxon>Oscillospiraceae</taxon>
        <taxon>Ruminococcus</taxon>
    </lineage>
</organism>
<accession>A0A315XXW6</accession>
<evidence type="ECO:0000256" key="2">
    <source>
        <dbReference type="SAM" id="SignalP"/>
    </source>
</evidence>
<gene>
    <name evidence="4" type="ORF">IE37_02033</name>
</gene>
<feature type="domain" description="Dockerin" evidence="3">
    <location>
        <begin position="134"/>
        <end position="205"/>
    </location>
</feature>
<dbReference type="GO" id="GO:0000272">
    <property type="term" value="P:polysaccharide catabolic process"/>
    <property type="evidence" value="ECO:0007669"/>
    <property type="project" value="InterPro"/>
</dbReference>
<dbReference type="AlphaFoldDB" id="A0A315XXW6"/>
<evidence type="ECO:0000313" key="5">
    <source>
        <dbReference type="Proteomes" id="UP000245720"/>
    </source>
</evidence>
<protein>
    <recommendedName>
        <fullName evidence="3">Dockerin domain-containing protein</fullName>
    </recommendedName>
</protein>
<dbReference type="SUPFAM" id="SSF63446">
    <property type="entry name" value="Type I dockerin domain"/>
    <property type="match status" value="1"/>
</dbReference>
<dbReference type="InterPro" id="IPR002105">
    <property type="entry name" value="Dockerin_1_rpt"/>
</dbReference>
<dbReference type="InterPro" id="IPR016134">
    <property type="entry name" value="Dockerin_dom"/>
</dbReference>
<sequence>MKKTLRTVVTAAMFAAANLSALPANADDSFEAPDLRNNVEREIYSEFYGAYGMPPTENVTTTAADFEQTFTTMTTTVRPQPVYGPPPTTSEQLDTTTSTSQQIETTTTTSQELEELFTTTTAEPVPQPAYGPPIVLCFGDVNVDGNVDSFDVLAVRKMLLNNEIDYRKLRYEPYYGDMNGDGKLGVSDLILIQKLVLGKVTQRELQNEFGISYNMNVEIEGIAQPPADPDDPNVAKPIDEYDPGKDIVVTLYGIRPTDDITKDMLNPNGQEK</sequence>
<dbReference type="PROSITE" id="PS00018">
    <property type="entry name" value="EF_HAND_1"/>
    <property type="match status" value="1"/>
</dbReference>
<dbReference type="OrthoDB" id="1821218at2"/>
<feature type="signal peptide" evidence="2">
    <location>
        <begin position="1"/>
        <end position="26"/>
    </location>
</feature>
<evidence type="ECO:0000259" key="3">
    <source>
        <dbReference type="PROSITE" id="PS51766"/>
    </source>
</evidence>
<name>A0A315XXW6_RUMFL</name>
<dbReference type="PROSITE" id="PS00448">
    <property type="entry name" value="CLOS_CELLULOSOME_RPT"/>
    <property type="match status" value="1"/>
</dbReference>
<feature type="region of interest" description="Disordered" evidence="1">
    <location>
        <begin position="77"/>
        <end position="103"/>
    </location>
</feature>
<dbReference type="Proteomes" id="UP000245720">
    <property type="component" value="Unassembled WGS sequence"/>
</dbReference>
<comment type="caution">
    <text evidence="4">The sequence shown here is derived from an EMBL/GenBank/DDBJ whole genome shotgun (WGS) entry which is preliminary data.</text>
</comment>